<reference evidence="3" key="1">
    <citation type="journal article" date="2019" name="Int. J. Syst. Evol. Microbiol.">
        <title>The Global Catalogue of Microorganisms (GCM) 10K type strain sequencing project: providing services to taxonomists for standard genome sequencing and annotation.</title>
        <authorList>
            <consortium name="The Broad Institute Genomics Platform"/>
            <consortium name="The Broad Institute Genome Sequencing Center for Infectious Disease"/>
            <person name="Wu L."/>
            <person name="Ma J."/>
        </authorList>
    </citation>
    <scope>NUCLEOTIDE SEQUENCE [LARGE SCALE GENOMIC DNA]</scope>
    <source>
        <strain evidence="3">JCM 17688</strain>
    </source>
</reference>
<name>A0ABP8KEL8_9ACTN</name>
<dbReference type="Proteomes" id="UP001500635">
    <property type="component" value="Unassembled WGS sequence"/>
</dbReference>
<gene>
    <name evidence="2" type="ORF">GCM10023147_48600</name>
</gene>
<accession>A0ABP8KEL8</accession>
<dbReference type="InterPro" id="IPR045572">
    <property type="entry name" value="RE_endonuc_C"/>
</dbReference>
<dbReference type="Pfam" id="PF19778">
    <property type="entry name" value="RE_endonuc"/>
    <property type="match status" value="1"/>
</dbReference>
<keyword evidence="3" id="KW-1185">Reference proteome</keyword>
<dbReference type="RefSeq" id="WP_345001128.1">
    <property type="nucleotide sequence ID" value="NZ_BAABFR010000138.1"/>
</dbReference>
<proteinExistence type="predicted"/>
<organism evidence="2 3">
    <name type="scientific">Tsukamurella soli</name>
    <dbReference type="NCBI Taxonomy" id="644556"/>
    <lineage>
        <taxon>Bacteria</taxon>
        <taxon>Bacillati</taxon>
        <taxon>Actinomycetota</taxon>
        <taxon>Actinomycetes</taxon>
        <taxon>Mycobacteriales</taxon>
        <taxon>Tsukamurellaceae</taxon>
        <taxon>Tsukamurella</taxon>
    </lineage>
</organism>
<evidence type="ECO:0000313" key="2">
    <source>
        <dbReference type="EMBL" id="GAA4405441.1"/>
    </source>
</evidence>
<protein>
    <recommendedName>
        <fullName evidence="1">Type III restriction enzyme C-terminal endonuclease domain-containing protein</fullName>
    </recommendedName>
</protein>
<comment type="caution">
    <text evidence="2">The sequence shown here is derived from an EMBL/GenBank/DDBJ whole genome shotgun (WGS) entry which is preliminary data.</text>
</comment>
<sequence length="143" mass="15775">MQIIDNLNELLGDDLKASITPGSKLRIAASTFSIFAFEALNRELQSIKELDFIFTAPSFTTPVGDCNPDWAIAFRDDTTKIKHVYFVAETKGSMSTLQLKGVENAKIECARKFFASLNDRAANNGVKYDVVDSYDSLLQLVGA</sequence>
<feature type="domain" description="Type III restriction enzyme C-terminal endonuclease" evidence="1">
    <location>
        <begin position="49"/>
        <end position="132"/>
    </location>
</feature>
<evidence type="ECO:0000313" key="3">
    <source>
        <dbReference type="Proteomes" id="UP001500635"/>
    </source>
</evidence>
<dbReference type="EMBL" id="BAABFR010000138">
    <property type="protein sequence ID" value="GAA4405441.1"/>
    <property type="molecule type" value="Genomic_DNA"/>
</dbReference>
<evidence type="ECO:0000259" key="1">
    <source>
        <dbReference type="Pfam" id="PF19778"/>
    </source>
</evidence>